<dbReference type="EMBL" id="JBHRTK010000006">
    <property type="protein sequence ID" value="MFC3205634.1"/>
    <property type="molecule type" value="Genomic_DNA"/>
</dbReference>
<gene>
    <name evidence="1" type="ORF">ACFOHJ_05370</name>
</gene>
<evidence type="ECO:0000313" key="2">
    <source>
        <dbReference type="Proteomes" id="UP001595583"/>
    </source>
</evidence>
<proteinExistence type="predicted"/>
<accession>A0ABV7K934</accession>
<comment type="caution">
    <text evidence="1">The sequence shown here is derived from an EMBL/GenBank/DDBJ whole genome shotgun (WGS) entry which is preliminary data.</text>
</comment>
<evidence type="ECO:0000313" key="1">
    <source>
        <dbReference type="EMBL" id="MFC3205634.1"/>
    </source>
</evidence>
<dbReference type="Proteomes" id="UP001595583">
    <property type="component" value="Unassembled WGS sequence"/>
</dbReference>
<dbReference type="RefSeq" id="WP_378219282.1">
    <property type="nucleotide sequence ID" value="NZ_JBHRTK010000006.1"/>
</dbReference>
<reference evidence="2" key="1">
    <citation type="journal article" date="2019" name="Int. J. Syst. Evol. Microbiol.">
        <title>The Global Catalogue of Microorganisms (GCM) 10K type strain sequencing project: providing services to taxonomists for standard genome sequencing and annotation.</title>
        <authorList>
            <consortium name="The Broad Institute Genomics Platform"/>
            <consortium name="The Broad Institute Genome Sequencing Center for Infectious Disease"/>
            <person name="Wu L."/>
            <person name="Ma J."/>
        </authorList>
    </citation>
    <scope>NUCLEOTIDE SEQUENCE [LARGE SCALE GENOMIC DNA]</scope>
    <source>
        <strain evidence="2">KCTC 52165</strain>
    </source>
</reference>
<sequence>MSDYDTELAEFVATEKASAERKPSGFFGEWAFYLLTKRKFDLQRENETQAVNGDK</sequence>
<organism evidence="1 2">
    <name type="scientific">Aquamicrobium soli</name>
    <dbReference type="NCBI Taxonomy" id="1811518"/>
    <lineage>
        <taxon>Bacteria</taxon>
        <taxon>Pseudomonadati</taxon>
        <taxon>Pseudomonadota</taxon>
        <taxon>Alphaproteobacteria</taxon>
        <taxon>Hyphomicrobiales</taxon>
        <taxon>Phyllobacteriaceae</taxon>
        <taxon>Aquamicrobium</taxon>
    </lineage>
</organism>
<protein>
    <submittedName>
        <fullName evidence="1">Uncharacterized protein</fullName>
    </submittedName>
</protein>
<name>A0ABV7K934_9HYPH</name>
<keyword evidence="2" id="KW-1185">Reference proteome</keyword>